<evidence type="ECO:0000256" key="4">
    <source>
        <dbReference type="ARBA" id="ARBA00023088"/>
    </source>
</evidence>
<keyword evidence="4" id="KW-0572">Peptidoglycan-anchor</keyword>
<dbReference type="InterPro" id="IPR013783">
    <property type="entry name" value="Ig-like_fold"/>
</dbReference>
<dbReference type="InterPro" id="IPR027273">
    <property type="entry name" value="Neocarzinostatin-like"/>
</dbReference>
<dbReference type="RefSeq" id="WP_344884738.1">
    <property type="nucleotide sequence ID" value="NZ_BAABAL010000026.1"/>
</dbReference>
<dbReference type="InterPro" id="IPR011964">
    <property type="entry name" value="YVTN_b-propeller_repeat"/>
</dbReference>
<dbReference type="Gene3D" id="2.60.40.230">
    <property type="entry name" value="Neocarzinostatin-like"/>
    <property type="match status" value="1"/>
</dbReference>
<name>A0ABP7U103_9PSEU</name>
<dbReference type="Gene3D" id="2.130.10.10">
    <property type="entry name" value="YVTN repeat-like/Quinoprotein amine dehydrogenase"/>
    <property type="match status" value="2"/>
</dbReference>
<dbReference type="PROSITE" id="PS50847">
    <property type="entry name" value="GRAM_POS_ANCHORING"/>
    <property type="match status" value="1"/>
</dbReference>
<dbReference type="SUPFAM" id="SSF51004">
    <property type="entry name" value="C-terminal (heme d1) domain of cytochrome cd1-nitrite reductase"/>
    <property type="match status" value="1"/>
</dbReference>
<feature type="domain" description="Gram-positive cocci surface proteins LPxTG" evidence="8">
    <location>
        <begin position="608"/>
        <end position="640"/>
    </location>
</feature>
<protein>
    <recommendedName>
        <fullName evidence="8">Gram-positive cocci surface proteins LPxTG domain-containing protein</fullName>
    </recommendedName>
</protein>
<gene>
    <name evidence="9" type="ORF">GCM10022247_68990</name>
</gene>
<keyword evidence="6" id="KW-0472">Membrane</keyword>
<dbReference type="EMBL" id="BAABAL010000026">
    <property type="protein sequence ID" value="GAA4034113.1"/>
    <property type="molecule type" value="Genomic_DNA"/>
</dbReference>
<keyword evidence="6" id="KW-1133">Transmembrane helix</keyword>
<feature type="chain" id="PRO_5046178610" description="Gram-positive cocci surface proteins LPxTG domain-containing protein" evidence="7">
    <location>
        <begin position="21"/>
        <end position="640"/>
    </location>
</feature>
<evidence type="ECO:0000256" key="3">
    <source>
        <dbReference type="ARBA" id="ARBA00022729"/>
    </source>
</evidence>
<keyword evidence="6" id="KW-0812">Transmembrane</keyword>
<feature type="signal peptide" evidence="7">
    <location>
        <begin position="1"/>
        <end position="20"/>
    </location>
</feature>
<evidence type="ECO:0000256" key="7">
    <source>
        <dbReference type="SAM" id="SignalP"/>
    </source>
</evidence>
<sequence>MRRLALIVLLVLGLAPVAHAANGEKTVSANGRTLTVAPAHDLDPAGQAIKVTGRGYDDGTESRRAQGIYLALCVDNGPGKAPSPCVGGVDMTGGAGSSVWISNNPPDYGKDLVKPYGPGGSFSFTITVKRKDEFADCAILTCAVFTRSDHTASGDRTQDVGVPVAWSGGGGGPGPGDPGGVTKHKLKTSVPANGLAGLAASDDIYFSSARADAVSVISGGTNEIIGTPIKLGNTTSQLALRGKLLYAVNRDAIGGKPTVSVVDTESRTVLATVPVGLGPNGVAVDQKRGTVFVTSGLGNSVTVIDAQHKVVATVPVGLEPDGVAVDSDSGNAYVANASGNSVSVIGAADNKVTATIPIAGEPRSVAIADGKAYVAGRISGAVSTVDIKSGKVAGQPIGVGVAPTRITAHGGLLYVSQAEIGQVSVIADGKVVERVDIGKPGPVVVGRNGLVYVANTKDNRVDVLTRSVSPKITAQPQSQTVEPGTATLTATAIGTPKPQSLWQHSIDGGESWADLGAGTTSGQGEAVTSTLRLPARNGHYRVAFSNEAGQTASASAVLTIRTPTTTTPTTTTQPTTTTVPTTVSSTSVETTTQQQEEQPPQQVQQQRLANTGADGIVPLTVLGAALLLLGGLLLRPRASR</sequence>
<keyword evidence="2" id="KW-0964">Secreted</keyword>
<dbReference type="InterPro" id="IPR011048">
    <property type="entry name" value="Haem_d1_sf"/>
</dbReference>
<dbReference type="PANTHER" id="PTHR47197">
    <property type="entry name" value="PROTEIN NIRF"/>
    <property type="match status" value="1"/>
</dbReference>
<evidence type="ECO:0000256" key="2">
    <source>
        <dbReference type="ARBA" id="ARBA00022525"/>
    </source>
</evidence>
<evidence type="ECO:0000256" key="6">
    <source>
        <dbReference type="SAM" id="Phobius"/>
    </source>
</evidence>
<evidence type="ECO:0000256" key="5">
    <source>
        <dbReference type="SAM" id="MobiDB-lite"/>
    </source>
</evidence>
<dbReference type="InterPro" id="IPR036179">
    <property type="entry name" value="Ig-like_dom_sf"/>
</dbReference>
<dbReference type="NCBIfam" id="TIGR01167">
    <property type="entry name" value="LPXTG_anchor"/>
    <property type="match status" value="1"/>
</dbReference>
<organism evidence="9 10">
    <name type="scientific">Allokutzneria multivorans</name>
    <dbReference type="NCBI Taxonomy" id="1142134"/>
    <lineage>
        <taxon>Bacteria</taxon>
        <taxon>Bacillati</taxon>
        <taxon>Actinomycetota</taxon>
        <taxon>Actinomycetes</taxon>
        <taxon>Pseudonocardiales</taxon>
        <taxon>Pseudonocardiaceae</taxon>
        <taxon>Allokutzneria</taxon>
    </lineage>
</organism>
<dbReference type="Gene3D" id="2.60.40.10">
    <property type="entry name" value="Immunoglobulins"/>
    <property type="match status" value="1"/>
</dbReference>
<dbReference type="PANTHER" id="PTHR47197:SF3">
    <property type="entry name" value="DIHYDRO-HEME D1 DEHYDROGENASE"/>
    <property type="match status" value="1"/>
</dbReference>
<comment type="caution">
    <text evidence="9">The sequence shown here is derived from an EMBL/GenBank/DDBJ whole genome shotgun (WGS) entry which is preliminary data.</text>
</comment>
<reference evidence="10" key="1">
    <citation type="journal article" date="2019" name="Int. J. Syst. Evol. Microbiol.">
        <title>The Global Catalogue of Microorganisms (GCM) 10K type strain sequencing project: providing services to taxonomists for standard genome sequencing and annotation.</title>
        <authorList>
            <consortium name="The Broad Institute Genomics Platform"/>
            <consortium name="The Broad Institute Genome Sequencing Center for Infectious Disease"/>
            <person name="Wu L."/>
            <person name="Ma J."/>
        </authorList>
    </citation>
    <scope>NUCLEOTIDE SEQUENCE [LARGE SCALE GENOMIC DNA]</scope>
    <source>
        <strain evidence="10">JCM 17342</strain>
    </source>
</reference>
<proteinExistence type="predicted"/>
<evidence type="ECO:0000256" key="1">
    <source>
        <dbReference type="ARBA" id="ARBA00022512"/>
    </source>
</evidence>
<dbReference type="InterPro" id="IPR015943">
    <property type="entry name" value="WD40/YVTN_repeat-like_dom_sf"/>
</dbReference>
<keyword evidence="3 7" id="KW-0732">Signal</keyword>
<keyword evidence="10" id="KW-1185">Reference proteome</keyword>
<dbReference type="NCBIfam" id="TIGR02276">
    <property type="entry name" value="beta_rpt_yvtn"/>
    <property type="match status" value="3"/>
</dbReference>
<feature type="region of interest" description="Disordered" evidence="5">
    <location>
        <begin position="564"/>
        <end position="606"/>
    </location>
</feature>
<dbReference type="InterPro" id="IPR051200">
    <property type="entry name" value="Host-pathogen_enzymatic-act"/>
</dbReference>
<dbReference type="SUPFAM" id="SSF49319">
    <property type="entry name" value="Actinoxanthin-like"/>
    <property type="match status" value="1"/>
</dbReference>
<evidence type="ECO:0000259" key="8">
    <source>
        <dbReference type="PROSITE" id="PS50847"/>
    </source>
</evidence>
<dbReference type="Proteomes" id="UP001501747">
    <property type="component" value="Unassembled WGS sequence"/>
</dbReference>
<accession>A0ABP7U103</accession>
<feature type="transmembrane region" description="Helical" evidence="6">
    <location>
        <begin position="615"/>
        <end position="634"/>
    </location>
</feature>
<keyword evidence="1" id="KW-0134">Cell wall</keyword>
<dbReference type="InterPro" id="IPR019931">
    <property type="entry name" value="LPXTG_anchor"/>
</dbReference>
<evidence type="ECO:0000313" key="10">
    <source>
        <dbReference type="Proteomes" id="UP001501747"/>
    </source>
</evidence>
<dbReference type="SUPFAM" id="SSF48726">
    <property type="entry name" value="Immunoglobulin"/>
    <property type="match status" value="1"/>
</dbReference>
<evidence type="ECO:0000313" key="9">
    <source>
        <dbReference type="EMBL" id="GAA4034113.1"/>
    </source>
</evidence>